<reference evidence="1" key="1">
    <citation type="submission" date="2022-12" db="EMBL/GenBank/DDBJ databases">
        <authorList>
            <person name="Krivoruchko A.V."/>
            <person name="Elkin A."/>
        </authorList>
    </citation>
    <scope>NUCLEOTIDE SEQUENCE</scope>
    <source>
        <strain evidence="1">IEGM 249</strain>
    </source>
</reference>
<accession>A0AAX3YSZ9</accession>
<dbReference type="Proteomes" id="UP001066327">
    <property type="component" value="Unassembled WGS sequence"/>
</dbReference>
<evidence type="ECO:0000313" key="1">
    <source>
        <dbReference type="EMBL" id="MCZ4586075.1"/>
    </source>
</evidence>
<proteinExistence type="predicted"/>
<keyword evidence="2" id="KW-0614">Plasmid</keyword>
<evidence type="ECO:0000313" key="3">
    <source>
        <dbReference type="Proteomes" id="UP001066327"/>
    </source>
</evidence>
<dbReference type="EMBL" id="CP130956">
    <property type="protein sequence ID" value="WLF51985.1"/>
    <property type="molecule type" value="Genomic_DNA"/>
</dbReference>
<reference evidence="2" key="2">
    <citation type="submission" date="2023-07" db="EMBL/GenBank/DDBJ databases">
        <title>Genomic analysis of Rhodococcus opacus VOC-14 with glycol ethers degradation activity.</title>
        <authorList>
            <person name="Narkevich D.A."/>
            <person name="Hlushen A.M."/>
            <person name="Akhremchuk A.E."/>
            <person name="Sikolenko M.A."/>
            <person name="Valentovich L.N."/>
        </authorList>
    </citation>
    <scope>NUCLEOTIDE SEQUENCE</scope>
    <source>
        <strain evidence="2">VOC-14</strain>
        <plasmid evidence="2">pRho-VOC14-L</plasmid>
    </source>
</reference>
<keyword evidence="3" id="KW-1185">Reference proteome</keyword>
<dbReference type="EMBL" id="JAPWIS010000010">
    <property type="protein sequence ID" value="MCZ4586075.1"/>
    <property type="molecule type" value="Genomic_DNA"/>
</dbReference>
<organism evidence="2 4">
    <name type="scientific">Rhodococcus opacus</name>
    <name type="common">Nocardia opaca</name>
    <dbReference type="NCBI Taxonomy" id="37919"/>
    <lineage>
        <taxon>Bacteria</taxon>
        <taxon>Bacillati</taxon>
        <taxon>Actinomycetota</taxon>
        <taxon>Actinomycetes</taxon>
        <taxon>Mycobacteriales</taxon>
        <taxon>Nocardiaceae</taxon>
        <taxon>Rhodococcus</taxon>
    </lineage>
</organism>
<name>A0AAX3YSZ9_RHOOP</name>
<dbReference type="Proteomes" id="UP001231166">
    <property type="component" value="Plasmid pRho-VOC14-L"/>
</dbReference>
<sequence length="45" mass="4865">MTTATGSLWFLTNPTVSVVADVRCPPLLVRHDVPPFNEAGTRPSL</sequence>
<dbReference type="RefSeq" id="WP_249343946.1">
    <property type="nucleotide sequence ID" value="NZ_CP130956.1"/>
</dbReference>
<protein>
    <submittedName>
        <fullName evidence="2">Uncharacterized protein</fullName>
    </submittedName>
</protein>
<evidence type="ECO:0000313" key="4">
    <source>
        <dbReference type="Proteomes" id="UP001231166"/>
    </source>
</evidence>
<dbReference type="AlphaFoldDB" id="A0AAX3YSZ9"/>
<evidence type="ECO:0000313" key="2">
    <source>
        <dbReference type="EMBL" id="WLF51985.1"/>
    </source>
</evidence>
<gene>
    <name evidence="1" type="ORF">O4328_20695</name>
    <name evidence="2" type="ORF">Q5707_41720</name>
</gene>
<geneLocation type="plasmid" evidence="2 4">
    <name>pRho-VOC14-L</name>
</geneLocation>